<dbReference type="EMBL" id="CTEF01000002">
    <property type="protein sequence ID" value="CQD14146.1"/>
    <property type="molecule type" value="Genomic_DNA"/>
</dbReference>
<sequence length="595" mass="62922">MNRPSDRQNRTPQRNRQHRRTPLDPARRAAFDVLRAVTERDSYANLALPALLRERGIEGRDAAFATELTYGACRTQGLLDAVIAAAAGRPTDRIDPVLLDLLRLGAYQLLRTRVEPHAAVSTTVEQAGIEFDTARAGFVNGVLRTISRSTEQEWMEKLAPPASTDPVGHAAFLHAHPRWIAQAFTDALGARAGELEALLTSDDERPVVHLAARPTAMTADELAAEADGTVGRYSPYAVYLPGGDPGQLAAVREGAAQVQDEGSQLVARALALAELDGPDNGRWLDLCAGPGGKTALLAAIGAASGARVTAVEPAPRRAIWSRKTTAKGGTAVVTLEPCNHHGRTPPCVDALLAAGISAVTYAASDPNPAAAGGAQRLVDAGVTVSPGLLADEVEQGSLREWLHKQRTGMPHVTWKFATSVDGRSAAADGSSQWITSEAARADVHRKRAAADAIVVGTGTVFVDDPTLTARRPDGTLTDHQPLRVVVGMREVSPDAKVLNDDSHTMLIRTHDPHEVMRSLGGRTDVLLEGGPTLAGAFLRAGVVDRILAYVAPMLLGGPITAVDDIGVPSIGNAQRWKFDGITAIGPDVRLSLVPN</sequence>
<dbReference type="SUPFAM" id="SSF53335">
    <property type="entry name" value="S-adenosyl-L-methionine-dependent methyltransferases"/>
    <property type="match status" value="1"/>
</dbReference>
<gene>
    <name evidence="17" type="primary">sun_1</name>
    <name evidence="17" type="ORF">BN970_02840</name>
</gene>
<evidence type="ECO:0000313" key="17">
    <source>
        <dbReference type="EMBL" id="CQD14146.1"/>
    </source>
</evidence>
<dbReference type="PANTHER" id="PTHR38011:SF7">
    <property type="entry name" value="2,5-DIAMINO-6-RIBOSYLAMINO-4(3H)-PYRIMIDINONE 5'-PHOSPHATE REDUCTASE"/>
    <property type="match status" value="1"/>
</dbReference>
<reference evidence="17 18" key="1">
    <citation type="submission" date="2015-03" db="EMBL/GenBank/DDBJ databases">
        <authorList>
            <person name="Murphy D."/>
        </authorList>
    </citation>
    <scope>NUCLEOTIDE SEQUENCE [LARGE SCALE GENOMIC DNA]</scope>
    <source>
        <strain evidence="17 18">D16</strain>
    </source>
</reference>
<comment type="similarity">
    <text evidence="5">In the C-terminal section; belongs to the HTP reductase family.</text>
</comment>
<dbReference type="Proteomes" id="UP000182227">
    <property type="component" value="Unassembled WGS sequence"/>
</dbReference>
<dbReference type="InterPro" id="IPR049560">
    <property type="entry name" value="MeTrfase_RsmB-F_NOP2_cat"/>
</dbReference>
<keyword evidence="11" id="KW-0560">Oxidoreductase</keyword>
<dbReference type="NCBIfam" id="TIGR00326">
    <property type="entry name" value="eubact_ribD"/>
    <property type="match status" value="1"/>
</dbReference>
<proteinExistence type="inferred from homology"/>
<dbReference type="InterPro" id="IPR048019">
    <property type="entry name" value="RsmB-like_N"/>
</dbReference>
<keyword evidence="17" id="KW-0808">Transferase</keyword>
<dbReference type="InterPro" id="IPR050765">
    <property type="entry name" value="Riboflavin_Biosynth_HTPR"/>
</dbReference>
<comment type="pathway">
    <text evidence="3">Cofactor biosynthesis; riboflavin biosynthesis; 5-amino-6-(D-ribitylamino)uracil from GTP: step 3/4.</text>
</comment>
<dbReference type="SUPFAM" id="SSF53927">
    <property type="entry name" value="Cytidine deaminase-like"/>
    <property type="match status" value="1"/>
</dbReference>
<dbReference type="EC" id="1.1.1.193" evidence="7"/>
<evidence type="ECO:0000256" key="12">
    <source>
        <dbReference type="ARBA" id="ARBA00023268"/>
    </source>
</evidence>
<dbReference type="Gene3D" id="3.40.430.10">
    <property type="entry name" value="Dihydrofolate Reductase, subunit A"/>
    <property type="match status" value="1"/>
</dbReference>
<dbReference type="AlphaFoldDB" id="A0A0U1DG74"/>
<evidence type="ECO:0000256" key="2">
    <source>
        <dbReference type="ARBA" id="ARBA00004882"/>
    </source>
</evidence>
<dbReference type="GO" id="GO:0006355">
    <property type="term" value="P:regulation of DNA-templated transcription"/>
    <property type="evidence" value="ECO:0007669"/>
    <property type="project" value="InterPro"/>
</dbReference>
<dbReference type="PRINTS" id="PR02008">
    <property type="entry name" value="RCMTFAMILY"/>
</dbReference>
<comment type="similarity">
    <text evidence="4">In the N-terminal section; belongs to the cytidine and deoxycytidylate deaminase family.</text>
</comment>
<dbReference type="InterPro" id="IPR023267">
    <property type="entry name" value="RCMT"/>
</dbReference>
<dbReference type="GO" id="GO:0003723">
    <property type="term" value="F:RNA binding"/>
    <property type="evidence" value="ECO:0007669"/>
    <property type="project" value="UniProtKB-KW"/>
</dbReference>
<evidence type="ECO:0000256" key="4">
    <source>
        <dbReference type="ARBA" id="ARBA00005259"/>
    </source>
</evidence>
<keyword evidence="10" id="KW-0694">RNA-binding</keyword>
<dbReference type="InterPro" id="IPR002734">
    <property type="entry name" value="RibDG_C"/>
</dbReference>
<evidence type="ECO:0000256" key="9">
    <source>
        <dbReference type="ARBA" id="ARBA00022857"/>
    </source>
</evidence>
<evidence type="ECO:0000256" key="5">
    <source>
        <dbReference type="ARBA" id="ARBA00007417"/>
    </source>
</evidence>
<dbReference type="UniPathway" id="UPA00275">
    <property type="reaction ID" value="UER00401"/>
</dbReference>
<dbReference type="InterPro" id="IPR035926">
    <property type="entry name" value="NusB-like_sf"/>
</dbReference>
<evidence type="ECO:0000259" key="16">
    <source>
        <dbReference type="PROSITE" id="PS51747"/>
    </source>
</evidence>
<protein>
    <recommendedName>
        <fullName evidence="8">Riboflavin biosynthesis protein RibD</fullName>
        <ecNumber evidence="7">1.1.1.193</ecNumber>
        <ecNumber evidence="6">3.5.4.26</ecNumber>
    </recommendedName>
</protein>
<feature type="region of interest" description="Disordered" evidence="15">
    <location>
        <begin position="1"/>
        <end position="25"/>
    </location>
</feature>
<dbReference type="InterPro" id="IPR029063">
    <property type="entry name" value="SAM-dependent_MTases_sf"/>
</dbReference>
<dbReference type="InterPro" id="IPR002125">
    <property type="entry name" value="CMP_dCMP_dom"/>
</dbReference>
<dbReference type="Pfam" id="PF01029">
    <property type="entry name" value="NusB"/>
    <property type="match status" value="1"/>
</dbReference>
<evidence type="ECO:0000256" key="15">
    <source>
        <dbReference type="SAM" id="MobiDB-lite"/>
    </source>
</evidence>
<evidence type="ECO:0000256" key="7">
    <source>
        <dbReference type="ARBA" id="ARBA00013173"/>
    </source>
</evidence>
<dbReference type="InterPro" id="IPR024072">
    <property type="entry name" value="DHFR-like_dom_sf"/>
</dbReference>
<evidence type="ECO:0000256" key="14">
    <source>
        <dbReference type="ARBA" id="ARBA00049886"/>
    </source>
</evidence>
<dbReference type="Pfam" id="PF01189">
    <property type="entry name" value="Methyltr_RsmB-F"/>
    <property type="match status" value="1"/>
</dbReference>
<dbReference type="PANTHER" id="PTHR38011">
    <property type="entry name" value="DIHYDROFOLATE REDUCTASE FAMILY PROTEIN (AFU_ORTHOLOGUE AFUA_8G06820)"/>
    <property type="match status" value="1"/>
</dbReference>
<dbReference type="GO" id="GO:0008173">
    <property type="term" value="F:RNA methyltransferase activity"/>
    <property type="evidence" value="ECO:0007669"/>
    <property type="project" value="InterPro"/>
</dbReference>
<comment type="pathway">
    <text evidence="2">Cofactor biosynthesis; riboflavin biosynthesis; 5-amino-6-(D-ribitylamino)uracil from GTP: step 2/4.</text>
</comment>
<evidence type="ECO:0000256" key="6">
    <source>
        <dbReference type="ARBA" id="ARBA00012766"/>
    </source>
</evidence>
<keyword evidence="9" id="KW-0521">NADP</keyword>
<keyword evidence="17" id="KW-0489">Methyltransferase</keyword>
<dbReference type="GO" id="GO:0008835">
    <property type="term" value="F:diaminohydroxyphosphoribosylaminopyrimidine deaminase activity"/>
    <property type="evidence" value="ECO:0007669"/>
    <property type="project" value="UniProtKB-EC"/>
</dbReference>
<comment type="catalytic activity">
    <reaction evidence="14">
        <text>2,5-diamino-6-hydroxy-4-(5-phosphoribosylamino)-pyrimidine + H2O + H(+) = 5-amino-6-(5-phospho-D-ribosylamino)uracil + NH4(+)</text>
        <dbReference type="Rhea" id="RHEA:21868"/>
        <dbReference type="ChEBI" id="CHEBI:15377"/>
        <dbReference type="ChEBI" id="CHEBI:15378"/>
        <dbReference type="ChEBI" id="CHEBI:28938"/>
        <dbReference type="ChEBI" id="CHEBI:58453"/>
        <dbReference type="ChEBI" id="CHEBI:58614"/>
        <dbReference type="EC" id="3.5.4.26"/>
    </reaction>
</comment>
<dbReference type="InterPro" id="IPR004794">
    <property type="entry name" value="Eubact_RibD"/>
</dbReference>
<dbReference type="GO" id="GO:0008703">
    <property type="term" value="F:5-amino-6-(5-phosphoribosylamino)uracil reductase activity"/>
    <property type="evidence" value="ECO:0007669"/>
    <property type="project" value="UniProtKB-EC"/>
</dbReference>
<dbReference type="PROSITE" id="PS51747">
    <property type="entry name" value="CYT_DCMP_DEAMINASES_2"/>
    <property type="match status" value="1"/>
</dbReference>
<evidence type="ECO:0000256" key="3">
    <source>
        <dbReference type="ARBA" id="ARBA00004910"/>
    </source>
</evidence>
<dbReference type="SUPFAM" id="SSF48013">
    <property type="entry name" value="NusB-like"/>
    <property type="match status" value="1"/>
</dbReference>
<dbReference type="Gene3D" id="1.10.940.10">
    <property type="entry name" value="NusB-like"/>
    <property type="match status" value="1"/>
</dbReference>
<evidence type="ECO:0000256" key="8">
    <source>
        <dbReference type="ARBA" id="ARBA00019930"/>
    </source>
</evidence>
<name>A0A0U1DG74_9MYCO</name>
<evidence type="ECO:0000256" key="11">
    <source>
        <dbReference type="ARBA" id="ARBA00023002"/>
    </source>
</evidence>
<evidence type="ECO:0000256" key="1">
    <source>
        <dbReference type="ARBA" id="ARBA00002151"/>
    </source>
</evidence>
<dbReference type="InterPro" id="IPR016193">
    <property type="entry name" value="Cytidine_deaminase-like"/>
</dbReference>
<evidence type="ECO:0000256" key="10">
    <source>
        <dbReference type="ARBA" id="ARBA00022884"/>
    </source>
</evidence>
<dbReference type="EC" id="3.5.4.26" evidence="6"/>
<dbReference type="Gene3D" id="3.40.140.10">
    <property type="entry name" value="Cytidine Deaminase, domain 2"/>
    <property type="match status" value="1"/>
</dbReference>
<comment type="catalytic activity">
    <reaction evidence="13">
        <text>5-amino-6-(5-phospho-D-ribitylamino)uracil + NADP(+) = 5-amino-6-(5-phospho-D-ribosylamino)uracil + NADPH + H(+)</text>
        <dbReference type="Rhea" id="RHEA:17845"/>
        <dbReference type="ChEBI" id="CHEBI:15378"/>
        <dbReference type="ChEBI" id="CHEBI:57783"/>
        <dbReference type="ChEBI" id="CHEBI:58349"/>
        <dbReference type="ChEBI" id="CHEBI:58421"/>
        <dbReference type="ChEBI" id="CHEBI:58453"/>
        <dbReference type="EC" id="1.1.1.193"/>
    </reaction>
</comment>
<comment type="function">
    <text evidence="1">Converts 2,5-diamino-6-(ribosylamino)-4(3h)-pyrimidinone 5'-phosphate into 5-amino-6-(ribosylamino)-2,4(1h,3h)-pyrimidinedione 5'-phosphate.</text>
</comment>
<dbReference type="Pfam" id="PF01872">
    <property type="entry name" value="RibD_C"/>
    <property type="match status" value="1"/>
</dbReference>
<dbReference type="CDD" id="cd00620">
    <property type="entry name" value="Methyltransferase_Sun"/>
    <property type="match status" value="1"/>
</dbReference>
<evidence type="ECO:0000256" key="13">
    <source>
        <dbReference type="ARBA" id="ARBA00049861"/>
    </source>
</evidence>
<feature type="domain" description="CMP/dCMP-type deaminase" evidence="16">
    <location>
        <begin position="260"/>
        <end position="385"/>
    </location>
</feature>
<dbReference type="GO" id="GO:0001510">
    <property type="term" value="P:RNA methylation"/>
    <property type="evidence" value="ECO:0007669"/>
    <property type="project" value="InterPro"/>
</dbReference>
<keyword evidence="12" id="KW-0511">Multifunctional enzyme</keyword>
<dbReference type="SUPFAM" id="SSF53597">
    <property type="entry name" value="Dihydrofolate reductase-like"/>
    <property type="match status" value="1"/>
</dbReference>
<accession>A0A0U1DG74</accession>
<dbReference type="InterPro" id="IPR006027">
    <property type="entry name" value="NusB_RsmB_TIM44"/>
</dbReference>
<dbReference type="GO" id="GO:0009231">
    <property type="term" value="P:riboflavin biosynthetic process"/>
    <property type="evidence" value="ECO:0007669"/>
    <property type="project" value="UniProtKB-UniPathway"/>
</dbReference>
<organism evidence="17 18">
    <name type="scientific">Mycolicibacterium conceptionense</name>
    <dbReference type="NCBI Taxonomy" id="451644"/>
    <lineage>
        <taxon>Bacteria</taxon>
        <taxon>Bacillati</taxon>
        <taxon>Actinomycetota</taxon>
        <taxon>Actinomycetes</taxon>
        <taxon>Mycobacteriales</taxon>
        <taxon>Mycobacteriaceae</taxon>
        <taxon>Mycolicibacterium</taxon>
    </lineage>
</organism>
<evidence type="ECO:0000313" key="18">
    <source>
        <dbReference type="Proteomes" id="UP000182227"/>
    </source>
</evidence>